<dbReference type="InterPro" id="IPR035994">
    <property type="entry name" value="Nucleoside_phosphorylase_sf"/>
</dbReference>
<protein>
    <recommendedName>
        <fullName evidence="1">Nucleoside phosphorylase domain-containing protein</fullName>
    </recommendedName>
</protein>
<dbReference type="GO" id="GO:0008782">
    <property type="term" value="F:adenosylhomocysteine nucleosidase activity"/>
    <property type="evidence" value="ECO:0007669"/>
    <property type="project" value="TreeGrafter"/>
</dbReference>
<dbReference type="PANTHER" id="PTHR46832:SF1">
    <property type="entry name" value="5'-METHYLTHIOADENOSINE_S-ADENOSYLHOMOCYSTEINE NUCLEOSIDASE"/>
    <property type="match status" value="1"/>
</dbReference>
<organism evidence="2 3">
    <name type="scientific">Peltaster fructicola</name>
    <dbReference type="NCBI Taxonomy" id="286661"/>
    <lineage>
        <taxon>Eukaryota</taxon>
        <taxon>Fungi</taxon>
        <taxon>Dikarya</taxon>
        <taxon>Ascomycota</taxon>
        <taxon>Pezizomycotina</taxon>
        <taxon>Dothideomycetes</taxon>
        <taxon>Dothideomycetes incertae sedis</taxon>
        <taxon>Peltaster</taxon>
    </lineage>
</organism>
<evidence type="ECO:0000313" key="2">
    <source>
        <dbReference type="EMBL" id="QIW99596.1"/>
    </source>
</evidence>
<dbReference type="EMBL" id="CP051141">
    <property type="protein sequence ID" value="QIW99596.1"/>
    <property type="molecule type" value="Genomic_DNA"/>
</dbReference>
<dbReference type="GO" id="GO:0005829">
    <property type="term" value="C:cytosol"/>
    <property type="evidence" value="ECO:0007669"/>
    <property type="project" value="TreeGrafter"/>
</dbReference>
<dbReference type="PANTHER" id="PTHR46832">
    <property type="entry name" value="5'-METHYLTHIOADENOSINE/S-ADENOSYLHOMOCYSTEINE NUCLEOSIDASE"/>
    <property type="match status" value="1"/>
</dbReference>
<dbReference type="InterPro" id="IPR000845">
    <property type="entry name" value="Nucleoside_phosphorylase_d"/>
</dbReference>
<dbReference type="OrthoDB" id="4129906at2759"/>
<dbReference type="GO" id="GO:0009116">
    <property type="term" value="P:nucleoside metabolic process"/>
    <property type="evidence" value="ECO:0007669"/>
    <property type="project" value="InterPro"/>
</dbReference>
<dbReference type="GO" id="GO:0019284">
    <property type="term" value="P:L-methionine salvage from S-adenosylmethionine"/>
    <property type="evidence" value="ECO:0007669"/>
    <property type="project" value="TreeGrafter"/>
</dbReference>
<dbReference type="SUPFAM" id="SSF53167">
    <property type="entry name" value="Purine and uridine phosphorylases"/>
    <property type="match status" value="1"/>
</dbReference>
<evidence type="ECO:0000259" key="1">
    <source>
        <dbReference type="Pfam" id="PF01048"/>
    </source>
</evidence>
<feature type="domain" description="Nucleoside phosphorylase" evidence="1">
    <location>
        <begin position="15"/>
        <end position="219"/>
    </location>
</feature>
<dbReference type="AlphaFoldDB" id="A0A6H0XXU2"/>
<gene>
    <name evidence="2" type="ORF">AMS68_005114</name>
</gene>
<reference evidence="2 3" key="1">
    <citation type="journal article" date="2016" name="Sci. Rep.">
        <title>Peltaster fructicola genome reveals evolution from an invasive phytopathogen to an ectophytic parasite.</title>
        <authorList>
            <person name="Xu C."/>
            <person name="Chen H."/>
            <person name="Gleason M.L."/>
            <person name="Xu J.R."/>
            <person name="Liu H."/>
            <person name="Zhang R."/>
            <person name="Sun G."/>
        </authorList>
    </citation>
    <scope>NUCLEOTIDE SEQUENCE [LARGE SCALE GENOMIC DNA]</scope>
    <source>
        <strain evidence="2 3">LNHT1506</strain>
    </source>
</reference>
<dbReference type="Gene3D" id="3.40.50.1580">
    <property type="entry name" value="Nucleoside phosphorylase domain"/>
    <property type="match status" value="1"/>
</dbReference>
<dbReference type="Proteomes" id="UP000503462">
    <property type="component" value="Chromosome 3"/>
</dbReference>
<sequence>MAAIAPLRRLRSCALAIICGKPEEITLIAEQLGAEEKIFGTAVDGVDNGHLFHVGRMNFVGDKKLGFYVTSSLKQGLVPFAIASGALIAQLRPRFALHTGVCAGNKKQKIEILDVICGDTAMSLEDGKWALVNDQLTFLPDYETRIYYGSYISGSAVREDAPAIFDKIQTTVGVVTRKVLALEMEASAFLKICSHSQHTNVFPLGVIKAVSDLGDENKGKDPVIYDEALRRVGYVVKSWIRTYFSSMTWEADEANEPGAMLARNYYTNYVTRVVDLIASGANVSLVGDNRVTAFELTPCIKIVMPLDDRPEEFAEQGQIDRIADEHNLPLVAVGRKGFTRTAYVLGDCLVDFPRCLNDLIATADPEPDYQATIFKRQLELKPYFRRGGSTEPQAKVITWQEFLQACSRP</sequence>
<keyword evidence="3" id="KW-1185">Reference proteome</keyword>
<evidence type="ECO:0000313" key="3">
    <source>
        <dbReference type="Proteomes" id="UP000503462"/>
    </source>
</evidence>
<accession>A0A6H0XXU2</accession>
<proteinExistence type="predicted"/>
<dbReference type="GO" id="GO:0008930">
    <property type="term" value="F:methylthioadenosine nucleosidase activity"/>
    <property type="evidence" value="ECO:0007669"/>
    <property type="project" value="TreeGrafter"/>
</dbReference>
<name>A0A6H0XXU2_9PEZI</name>
<dbReference type="Pfam" id="PF01048">
    <property type="entry name" value="PNP_UDP_1"/>
    <property type="match status" value="1"/>
</dbReference>